<sequence>MPVNICVLAKQVVDPEMPAAAFRIDSDSLQVVTPLNIPPVVNGFDENAVEAALRIKDAQDANITVISSGSTFALDVMKKPLSMGADELVLLQDDAFSNTIDAFLTVQMLAAAVKKLGGFDLIICGRQASDWDNAQVPLGVAETLGVACITLCKKVNVQDNKVIVERLAPDGYDVVEAHLPALVTVSNELGQPRYPTLRGIMAATRKRPTVWTTGDLDLSPDQLEPRITLHDLFIPQSDQECELIEGDDDADSARKLALRLREDRLI</sequence>
<dbReference type="GO" id="GO:0009055">
    <property type="term" value="F:electron transfer activity"/>
    <property type="evidence" value="ECO:0007669"/>
    <property type="project" value="InterPro"/>
</dbReference>
<dbReference type="AlphaFoldDB" id="A0AA35S077"/>
<reference evidence="4" key="1">
    <citation type="submission" date="2023-03" db="EMBL/GenBank/DDBJ databases">
        <authorList>
            <person name="Steffen K."/>
            <person name="Cardenas P."/>
        </authorList>
    </citation>
    <scope>NUCLEOTIDE SEQUENCE</scope>
</reference>
<dbReference type="Gene3D" id="3.40.50.620">
    <property type="entry name" value="HUPs"/>
    <property type="match status" value="1"/>
</dbReference>
<evidence type="ECO:0000256" key="1">
    <source>
        <dbReference type="ARBA" id="ARBA00004305"/>
    </source>
</evidence>
<keyword evidence="2" id="KW-0249">Electron transport</keyword>
<dbReference type="SMART" id="SM00893">
    <property type="entry name" value="ETF"/>
    <property type="match status" value="1"/>
</dbReference>
<dbReference type="InterPro" id="IPR014730">
    <property type="entry name" value="ETF_a/b_N"/>
</dbReference>
<gene>
    <name evidence="4" type="ORF">GBAR_LOCUS12521</name>
</gene>
<comment type="similarity">
    <text evidence="2">Belongs to the ETF beta-subunit/FixA family.</text>
</comment>
<dbReference type="Proteomes" id="UP001174909">
    <property type="component" value="Unassembled WGS sequence"/>
</dbReference>
<dbReference type="InterPro" id="IPR012255">
    <property type="entry name" value="ETF_b"/>
</dbReference>
<dbReference type="CDD" id="cd01714">
    <property type="entry name" value="ETF_beta"/>
    <property type="match status" value="1"/>
</dbReference>
<evidence type="ECO:0000313" key="5">
    <source>
        <dbReference type="Proteomes" id="UP001174909"/>
    </source>
</evidence>
<evidence type="ECO:0000313" key="4">
    <source>
        <dbReference type="EMBL" id="CAI8021043.1"/>
    </source>
</evidence>
<organism evidence="4 5">
    <name type="scientific">Geodia barretti</name>
    <name type="common">Barrett's horny sponge</name>
    <dbReference type="NCBI Taxonomy" id="519541"/>
    <lineage>
        <taxon>Eukaryota</taxon>
        <taxon>Metazoa</taxon>
        <taxon>Porifera</taxon>
        <taxon>Demospongiae</taxon>
        <taxon>Heteroscleromorpha</taxon>
        <taxon>Tetractinellida</taxon>
        <taxon>Astrophorina</taxon>
        <taxon>Geodiidae</taxon>
        <taxon>Geodia</taxon>
    </lineage>
</organism>
<dbReference type="GO" id="GO:0005759">
    <property type="term" value="C:mitochondrial matrix"/>
    <property type="evidence" value="ECO:0007669"/>
    <property type="project" value="UniProtKB-SubCell"/>
</dbReference>
<keyword evidence="5" id="KW-1185">Reference proteome</keyword>
<accession>A0AA35S077</accession>
<dbReference type="PANTHER" id="PTHR21294">
    <property type="entry name" value="ELECTRON TRANSFER FLAVOPROTEIN BETA-SUBUNIT"/>
    <property type="match status" value="1"/>
</dbReference>
<dbReference type="SUPFAM" id="SSF52402">
    <property type="entry name" value="Adenine nucleotide alpha hydrolases-like"/>
    <property type="match status" value="1"/>
</dbReference>
<feature type="domain" description="Electron transfer flavoprotein alpha/beta-subunit N-terminal" evidence="3">
    <location>
        <begin position="29"/>
        <end position="220"/>
    </location>
</feature>
<proteinExistence type="inferred from homology"/>
<protein>
    <recommendedName>
        <fullName evidence="2">Electron transfer flavoprotein subunit beta</fullName>
        <shortName evidence="2">Beta-ETF</shortName>
    </recommendedName>
</protein>
<evidence type="ECO:0000259" key="3">
    <source>
        <dbReference type="SMART" id="SM00893"/>
    </source>
</evidence>
<comment type="function">
    <text evidence="2">The electron transfer flavoprotein serves as a specific electron acceptor for several dehydrogenases, including five acyl-CoA dehydrogenases, glutaryl-CoA and sarcosine dehydrogenase. It transfers the electrons to the main mitochondrial respiratory chain via ETF-ubiquinone oxidoreductase (ETF dehydrogenase).</text>
</comment>
<keyword evidence="2" id="KW-0496">Mitochondrion</keyword>
<comment type="subunit">
    <text evidence="2">Heterodimer of an alpha and a beta subunit.</text>
</comment>
<evidence type="ECO:0000256" key="2">
    <source>
        <dbReference type="PIRNR" id="PIRNR000090"/>
    </source>
</evidence>
<name>A0AA35S077_GEOBA</name>
<dbReference type="PIRSF" id="PIRSF000090">
    <property type="entry name" value="Beta-ETF"/>
    <property type="match status" value="1"/>
</dbReference>
<dbReference type="PANTHER" id="PTHR21294:SF17">
    <property type="entry name" value="PROTEIN FIXA"/>
    <property type="match status" value="1"/>
</dbReference>
<dbReference type="InterPro" id="IPR014729">
    <property type="entry name" value="Rossmann-like_a/b/a_fold"/>
</dbReference>
<comment type="subcellular location">
    <subcellularLocation>
        <location evidence="1 2">Mitochondrion matrix</location>
    </subcellularLocation>
</comment>
<comment type="caution">
    <text evidence="4">The sequence shown here is derived from an EMBL/GenBank/DDBJ whole genome shotgun (WGS) entry which is preliminary data.</text>
</comment>
<keyword evidence="2" id="KW-0813">Transport</keyword>
<dbReference type="InterPro" id="IPR033948">
    <property type="entry name" value="ETF_beta_N"/>
</dbReference>
<dbReference type="Pfam" id="PF01012">
    <property type="entry name" value="ETF"/>
    <property type="match status" value="1"/>
</dbReference>
<dbReference type="EMBL" id="CASHTH010001861">
    <property type="protein sequence ID" value="CAI8021043.1"/>
    <property type="molecule type" value="Genomic_DNA"/>
</dbReference>